<sequence length="104" mass="12122">MINKINIEFKKNSKGTFDFEVNQNGLILFKKEYQAAEKTESGLSQSQVFSGYSNYLQDLVDKTLAKNPDFKWDTFDDFKKFAGAKTQHTFWAVKDKYIEYPKAN</sequence>
<dbReference type="EMBL" id="AY682195">
    <property type="protein sequence ID" value="AAV35891.1"/>
    <property type="molecule type" value="Genomic_DNA"/>
</dbReference>
<dbReference type="RefSeq" id="YP_164706.1">
    <property type="nucleotide sequence ID" value="NC_006565.1"/>
</dbReference>
<name>Q5ULP3_9CAUD</name>
<keyword evidence="2" id="KW-1185">Reference proteome</keyword>
<reference evidence="1 2" key="1">
    <citation type="journal article" date="2004" name="J. Bacteriol.">
        <title>Lactobacillus plantarum bacteriophage LP65: a new member of the SPO1-like genus of the family Myoviridae.</title>
        <authorList>
            <person name="Chibani-Chennoufi S."/>
            <person name="Dillmann M.L."/>
            <person name="Marvin-Guy L."/>
            <person name="Rami-Shojaei S."/>
            <person name="Brussow H."/>
        </authorList>
    </citation>
    <scope>NUCLEOTIDE SEQUENCE</scope>
</reference>
<organism evidence="1 2">
    <name type="scientific">Lactobacillus phage LP65</name>
    <dbReference type="NCBI Taxonomy" id="2892344"/>
    <lineage>
        <taxon>Viruses</taxon>
        <taxon>Duplodnaviria</taxon>
        <taxon>Heunggongvirae</taxon>
        <taxon>Uroviricota</taxon>
        <taxon>Caudoviricetes</taxon>
        <taxon>Herelleviridae</taxon>
        <taxon>Salchichonvirus</taxon>
        <taxon>Salchichonvirus LP65</taxon>
    </lineage>
</organism>
<dbReference type="Proteomes" id="UP000002117">
    <property type="component" value="Segment"/>
</dbReference>
<protein>
    <submittedName>
        <fullName evidence="1">Orf71</fullName>
    </submittedName>
</protein>
<evidence type="ECO:0000313" key="2">
    <source>
        <dbReference type="Proteomes" id="UP000002117"/>
    </source>
</evidence>
<proteinExistence type="predicted"/>
<dbReference type="KEGG" id="vg:3197410"/>
<accession>Q5ULP3</accession>
<evidence type="ECO:0000313" key="1">
    <source>
        <dbReference type="EMBL" id="AAV35891.1"/>
    </source>
</evidence>
<gene>
    <name evidence="1" type="ORF">orf71</name>
</gene>